<protein>
    <submittedName>
        <fullName evidence="4">Outer membrane beta-barrel protein</fullName>
    </submittedName>
</protein>
<dbReference type="EMBL" id="JASJOU010000031">
    <property type="protein sequence ID" value="MDJ1506880.1"/>
    <property type="molecule type" value="Genomic_DNA"/>
</dbReference>
<reference evidence="4" key="1">
    <citation type="submission" date="2023-05" db="EMBL/GenBank/DDBJ databases">
        <authorList>
            <person name="Zhang X."/>
        </authorList>
    </citation>
    <scope>NUCLEOTIDE SEQUENCE</scope>
    <source>
        <strain evidence="4">BD1B2-1</strain>
    </source>
</reference>
<proteinExistence type="predicted"/>
<feature type="transmembrane region" description="Helical" evidence="2">
    <location>
        <begin position="41"/>
        <end position="59"/>
    </location>
</feature>
<dbReference type="RefSeq" id="WP_314520168.1">
    <property type="nucleotide sequence ID" value="NZ_JASJOU010000031.1"/>
</dbReference>
<dbReference type="InterPro" id="IPR025665">
    <property type="entry name" value="Beta-barrel_OMP_2"/>
</dbReference>
<dbReference type="AlphaFoldDB" id="A0AAE3UIQ1"/>
<feature type="region of interest" description="Disordered" evidence="1">
    <location>
        <begin position="69"/>
        <end position="153"/>
    </location>
</feature>
<name>A0AAE3UIQ1_9BACT</name>
<feature type="compositionally biased region" description="Polar residues" evidence="1">
    <location>
        <begin position="141"/>
        <end position="150"/>
    </location>
</feature>
<keyword evidence="5" id="KW-1185">Reference proteome</keyword>
<accession>A0AAE3UIQ1</accession>
<dbReference type="Pfam" id="PF13568">
    <property type="entry name" value="OMP_b-brl_2"/>
    <property type="match status" value="1"/>
</dbReference>
<keyword evidence="2" id="KW-0812">Transmembrane</keyword>
<evidence type="ECO:0000256" key="1">
    <source>
        <dbReference type="SAM" id="MobiDB-lite"/>
    </source>
</evidence>
<sequence>MLNEKELEEIRRKMMELEEEPPVQGWASIQAEIQPKRRWRLFGWLAVLLLVTGTVALLIKYRDHISLNKPAPEMAGNNRPVTESTHKNNKTQNTESADTPSLHILSTQQEKVASANRKPIRSVNKPTITISKSKNKTKPSETSGEGSTLLTDRHKTLKTVTRTQFSELPADSPSDDLTIVANTSKKKLYRKRGNSVRRPDAKVLNEPVHTAVTHSIKQGTPIQKDNDFRKGTGNDSVELFVPSIHSLAFRDITLQQTGAVRLPAITPRFQPDSIPQVESPIKPTIPSENRAGWSVGLFVAPRYTFRTFVPSTSDDIVIIRMNNANSSLKDRLEYVWGLNVRRYITKRFSVESHLMVSQLSEKLGYSYRTDHIEELIRTVTAPNQVTITPVYETGQRQVVSDYTYSGLRIAATYYFKANGRHRFNLTMGSGVNLLLKGQTRQYVNGQLDQTTTFPSKENVLKQVNYTILAGIGYNYMLNHNYELTIMPAFNYSLESTYTQQAPFGLRPYSVGVHLQLMRKLGK</sequence>
<gene>
    <name evidence="4" type="ORF">QNI22_39955</name>
</gene>
<organism evidence="4 5">
    <name type="scientific">Xanthocytophaga agilis</name>
    <dbReference type="NCBI Taxonomy" id="3048010"/>
    <lineage>
        <taxon>Bacteria</taxon>
        <taxon>Pseudomonadati</taxon>
        <taxon>Bacteroidota</taxon>
        <taxon>Cytophagia</taxon>
        <taxon>Cytophagales</taxon>
        <taxon>Rhodocytophagaceae</taxon>
        <taxon>Xanthocytophaga</taxon>
    </lineage>
</organism>
<keyword evidence="2" id="KW-0472">Membrane</keyword>
<evidence type="ECO:0000256" key="2">
    <source>
        <dbReference type="SAM" id="Phobius"/>
    </source>
</evidence>
<feature type="domain" description="Outer membrane protein beta-barrel" evidence="3">
    <location>
        <begin position="290"/>
        <end position="493"/>
    </location>
</feature>
<feature type="compositionally biased region" description="Polar residues" evidence="1">
    <location>
        <begin position="90"/>
        <end position="111"/>
    </location>
</feature>
<evidence type="ECO:0000259" key="3">
    <source>
        <dbReference type="Pfam" id="PF13568"/>
    </source>
</evidence>
<dbReference type="Proteomes" id="UP001232063">
    <property type="component" value="Unassembled WGS sequence"/>
</dbReference>
<evidence type="ECO:0000313" key="4">
    <source>
        <dbReference type="EMBL" id="MDJ1506880.1"/>
    </source>
</evidence>
<keyword evidence="2" id="KW-1133">Transmembrane helix</keyword>
<comment type="caution">
    <text evidence="4">The sequence shown here is derived from an EMBL/GenBank/DDBJ whole genome shotgun (WGS) entry which is preliminary data.</text>
</comment>
<evidence type="ECO:0000313" key="5">
    <source>
        <dbReference type="Proteomes" id="UP001232063"/>
    </source>
</evidence>